<proteinExistence type="predicted"/>
<reference evidence="1" key="1">
    <citation type="submission" date="2023-10" db="EMBL/GenBank/DDBJ databases">
        <authorList>
            <person name="Chen Y."/>
            <person name="Shah S."/>
            <person name="Dougan E. K."/>
            <person name="Thang M."/>
            <person name="Chan C."/>
        </authorList>
    </citation>
    <scope>NUCLEOTIDE SEQUENCE [LARGE SCALE GENOMIC DNA]</scope>
</reference>
<protein>
    <submittedName>
        <fullName evidence="1">Uncharacterized protein</fullName>
    </submittedName>
</protein>
<evidence type="ECO:0000313" key="1">
    <source>
        <dbReference type="EMBL" id="CAK0890404.1"/>
    </source>
</evidence>
<name>A0ABN9WUB2_9DINO</name>
<dbReference type="EMBL" id="CAUYUJ010019348">
    <property type="protein sequence ID" value="CAK0890404.1"/>
    <property type="molecule type" value="Genomic_DNA"/>
</dbReference>
<dbReference type="Proteomes" id="UP001189429">
    <property type="component" value="Unassembled WGS sequence"/>
</dbReference>
<organism evidence="1 2">
    <name type="scientific">Prorocentrum cordatum</name>
    <dbReference type="NCBI Taxonomy" id="2364126"/>
    <lineage>
        <taxon>Eukaryota</taxon>
        <taxon>Sar</taxon>
        <taxon>Alveolata</taxon>
        <taxon>Dinophyceae</taxon>
        <taxon>Prorocentrales</taxon>
        <taxon>Prorocentraceae</taxon>
        <taxon>Prorocentrum</taxon>
    </lineage>
</organism>
<keyword evidence="2" id="KW-1185">Reference proteome</keyword>
<gene>
    <name evidence="1" type="ORF">PCOR1329_LOCUS70659</name>
</gene>
<evidence type="ECO:0000313" key="2">
    <source>
        <dbReference type="Proteomes" id="UP001189429"/>
    </source>
</evidence>
<sequence>MESYGHGALGRVLCPLACPVQPSPTVQSRTLVAIFRDAALFSLPRISEVSAAPRVPRPYDFRAVEASGIEASAPLPGRRRAEGGEEEWYGMDGYGDMSKWYGMNGEVGENGWGREDGELGPYQSAHYGQHNQAADPFNAGFSQDAAYGHLGRASTTTADSQERPAKPRARAPVEIPQHELSAPRRRLFQAGSICEGPLWGPQRGGSARRHIFIAPECHGGTSTRAPLSGKVVQQRPVRAPPAPASAFFSSSRARAPRELTKVGSVRVPPDRQVLSWLAASVRAPDVAVFSLGSSSGAEEQTRELFYAAARN</sequence>
<accession>A0ABN9WUB2</accession>
<comment type="caution">
    <text evidence="1">The sequence shown here is derived from an EMBL/GenBank/DDBJ whole genome shotgun (WGS) entry which is preliminary data.</text>
</comment>